<dbReference type="EMBL" id="CP144700">
    <property type="protein sequence ID" value="WVZ22752.1"/>
    <property type="molecule type" value="Genomic_DNA"/>
</dbReference>
<evidence type="ECO:0000313" key="1">
    <source>
        <dbReference type="EMBL" id="WVZ22752.1"/>
    </source>
</evidence>
<organism evidence="1 2">
    <name type="scientific">Vigna mungo</name>
    <name type="common">Black gram</name>
    <name type="synonym">Phaseolus mungo</name>
    <dbReference type="NCBI Taxonomy" id="3915"/>
    <lineage>
        <taxon>Eukaryota</taxon>
        <taxon>Viridiplantae</taxon>
        <taxon>Streptophyta</taxon>
        <taxon>Embryophyta</taxon>
        <taxon>Tracheophyta</taxon>
        <taxon>Spermatophyta</taxon>
        <taxon>Magnoliopsida</taxon>
        <taxon>eudicotyledons</taxon>
        <taxon>Gunneridae</taxon>
        <taxon>Pentapetalae</taxon>
        <taxon>rosids</taxon>
        <taxon>fabids</taxon>
        <taxon>Fabales</taxon>
        <taxon>Fabaceae</taxon>
        <taxon>Papilionoideae</taxon>
        <taxon>50 kb inversion clade</taxon>
        <taxon>NPAAA clade</taxon>
        <taxon>indigoferoid/millettioid clade</taxon>
        <taxon>Phaseoleae</taxon>
        <taxon>Vigna</taxon>
    </lineage>
</organism>
<proteinExistence type="predicted"/>
<keyword evidence="2" id="KW-1185">Reference proteome</keyword>
<dbReference type="AlphaFoldDB" id="A0AAQ3P8G9"/>
<gene>
    <name evidence="1" type="ORF">V8G54_001296</name>
</gene>
<protein>
    <submittedName>
        <fullName evidence="1">Uncharacterized protein</fullName>
    </submittedName>
</protein>
<evidence type="ECO:0000313" key="2">
    <source>
        <dbReference type="Proteomes" id="UP001374535"/>
    </source>
</evidence>
<name>A0AAQ3P8G9_VIGMU</name>
<accession>A0AAQ3P8G9</accession>
<reference evidence="1 2" key="1">
    <citation type="journal article" date="2023" name="Life. Sci Alliance">
        <title>Evolutionary insights into 3D genome organization and epigenetic landscape of Vigna mungo.</title>
        <authorList>
            <person name="Junaid A."/>
            <person name="Singh B."/>
            <person name="Bhatia S."/>
        </authorList>
    </citation>
    <scope>NUCLEOTIDE SEQUENCE [LARGE SCALE GENOMIC DNA]</scope>
    <source>
        <strain evidence="1">Urdbean</strain>
    </source>
</reference>
<dbReference type="Proteomes" id="UP001374535">
    <property type="component" value="Chromosome 1"/>
</dbReference>
<sequence length="101" mass="11491">MLIRAFVSMALSERSSKFKQFQKTTFFLFSFHCSAIEGNFTLSNDTHSRQSSVSIDGGSSGRELRFLQCRRSRCCNLLRSFMLAGKLSMEENARFKSSSLL</sequence>